<protein>
    <recommendedName>
        <fullName evidence="3 8">Histidinol-phosphatase</fullName>
        <shortName evidence="8">HolPase</shortName>
        <ecNumber evidence="3 8">3.1.3.15</ecNumber>
    </recommendedName>
</protein>
<proteinExistence type="inferred from homology"/>
<dbReference type="SUPFAM" id="SSF89550">
    <property type="entry name" value="PHP domain-like"/>
    <property type="match status" value="1"/>
</dbReference>
<comment type="similarity">
    <text evidence="2 8">Belongs to the PHP hydrolase family. HisK subfamily.</text>
</comment>
<dbReference type="AlphaFoldDB" id="A0A9W5YF39"/>
<comment type="catalytic activity">
    <reaction evidence="7 8">
        <text>L-histidinol phosphate + H2O = L-histidinol + phosphate</text>
        <dbReference type="Rhea" id="RHEA:14465"/>
        <dbReference type="ChEBI" id="CHEBI:15377"/>
        <dbReference type="ChEBI" id="CHEBI:43474"/>
        <dbReference type="ChEBI" id="CHEBI:57699"/>
        <dbReference type="ChEBI" id="CHEBI:57980"/>
        <dbReference type="EC" id="3.1.3.15"/>
    </reaction>
</comment>
<dbReference type="InterPro" id="IPR010140">
    <property type="entry name" value="Histidinol_P_phosphatase_HisJ"/>
</dbReference>
<dbReference type="EMBL" id="BRLB01000018">
    <property type="protein sequence ID" value="GKX31521.1"/>
    <property type="molecule type" value="Genomic_DNA"/>
</dbReference>
<evidence type="ECO:0000259" key="9">
    <source>
        <dbReference type="Pfam" id="PF02811"/>
    </source>
</evidence>
<dbReference type="EC" id="3.1.3.15" evidence="3 8"/>
<keyword evidence="6 8" id="KW-0368">Histidine biosynthesis</keyword>
<dbReference type="GO" id="GO:0005737">
    <property type="term" value="C:cytoplasm"/>
    <property type="evidence" value="ECO:0007669"/>
    <property type="project" value="TreeGrafter"/>
</dbReference>
<comment type="pathway">
    <text evidence="1 8">Amino-acid biosynthesis; L-histidine biosynthesis; L-histidine from 5-phospho-alpha-D-ribose 1-diphosphate: step 8/9.</text>
</comment>
<feature type="domain" description="PHP" evidence="9">
    <location>
        <begin position="9"/>
        <end position="200"/>
    </location>
</feature>
<evidence type="ECO:0000256" key="6">
    <source>
        <dbReference type="ARBA" id="ARBA00023102"/>
    </source>
</evidence>
<evidence type="ECO:0000256" key="3">
    <source>
        <dbReference type="ARBA" id="ARBA00013085"/>
    </source>
</evidence>
<keyword evidence="5 8" id="KW-0378">Hydrolase</keyword>
<reference evidence="10" key="1">
    <citation type="submission" date="2022-06" db="EMBL/GenBank/DDBJ databases">
        <title>Vallitalea longa sp. nov., an anaerobic bacterium isolated from marine sediment.</title>
        <authorList>
            <person name="Hirano S."/>
            <person name="Terahara T."/>
            <person name="Mori K."/>
            <person name="Hamada M."/>
            <person name="Matsumoto R."/>
            <person name="Kobayashi T."/>
        </authorList>
    </citation>
    <scope>NUCLEOTIDE SEQUENCE</scope>
    <source>
        <strain evidence="10">SH18-1</strain>
    </source>
</reference>
<dbReference type="PANTHER" id="PTHR21039:SF0">
    <property type="entry name" value="HISTIDINOL-PHOSPHATASE"/>
    <property type="match status" value="1"/>
</dbReference>
<dbReference type="PANTHER" id="PTHR21039">
    <property type="entry name" value="HISTIDINOL PHOSPHATASE-RELATED"/>
    <property type="match status" value="1"/>
</dbReference>
<evidence type="ECO:0000256" key="7">
    <source>
        <dbReference type="ARBA" id="ARBA00049158"/>
    </source>
</evidence>
<evidence type="ECO:0000256" key="2">
    <source>
        <dbReference type="ARBA" id="ARBA00009152"/>
    </source>
</evidence>
<dbReference type="Gene3D" id="3.20.20.140">
    <property type="entry name" value="Metal-dependent hydrolases"/>
    <property type="match status" value="1"/>
</dbReference>
<dbReference type="Pfam" id="PF02811">
    <property type="entry name" value="PHP"/>
    <property type="match status" value="1"/>
</dbReference>
<accession>A0A9W5YF39</accession>
<comment type="caution">
    <text evidence="10">The sequence shown here is derived from an EMBL/GenBank/DDBJ whole genome shotgun (WGS) entry which is preliminary data.</text>
</comment>
<organism evidence="10 11">
    <name type="scientific">Vallitalea longa</name>
    <dbReference type="NCBI Taxonomy" id="2936439"/>
    <lineage>
        <taxon>Bacteria</taxon>
        <taxon>Bacillati</taxon>
        <taxon>Bacillota</taxon>
        <taxon>Clostridia</taxon>
        <taxon>Lachnospirales</taxon>
        <taxon>Vallitaleaceae</taxon>
        <taxon>Vallitalea</taxon>
    </lineage>
</organism>
<dbReference type="GO" id="GO:0000105">
    <property type="term" value="P:L-histidine biosynthetic process"/>
    <property type="evidence" value="ECO:0007669"/>
    <property type="project" value="UniProtKB-UniRule"/>
</dbReference>
<gene>
    <name evidence="10" type="ORF">SH1V18_40010</name>
</gene>
<dbReference type="InterPro" id="IPR004013">
    <property type="entry name" value="PHP_dom"/>
</dbReference>
<evidence type="ECO:0000256" key="1">
    <source>
        <dbReference type="ARBA" id="ARBA00004970"/>
    </source>
</evidence>
<keyword evidence="11" id="KW-1185">Reference proteome</keyword>
<dbReference type="NCBIfam" id="TIGR01856">
    <property type="entry name" value="hisJ_fam"/>
    <property type="match status" value="1"/>
</dbReference>
<sequence>MIMKRIYQDYHMHSSISPDGNSSMEDMCRSAIDKGFKEIAITDHYEFYIDGVASYRFNEAYLDEYFIAINKCKDKFSDRIIIKKAIELGQQHLQHEKANRILESYKFDFVLASVHKIRNLDLSQINYNHSIIDIYSKRYLEEVYELADNEDFDCLAHLDLIKRYASKNNIKVNLAKYKDELSQIFKRLIDKNKGIEINTSGLRQGLNEPMPSLEILKLYRAAGGEIITLGSDSHNIQDIGRDFEKAYDIIKAAGFDSIYTFDNRESKRIQL</sequence>
<keyword evidence="4 8" id="KW-0028">Amino-acid biosynthesis</keyword>
<evidence type="ECO:0000256" key="5">
    <source>
        <dbReference type="ARBA" id="ARBA00022801"/>
    </source>
</evidence>
<evidence type="ECO:0000256" key="4">
    <source>
        <dbReference type="ARBA" id="ARBA00022605"/>
    </source>
</evidence>
<name>A0A9W5YF39_9FIRM</name>
<evidence type="ECO:0000313" key="11">
    <source>
        <dbReference type="Proteomes" id="UP001144256"/>
    </source>
</evidence>
<dbReference type="InterPro" id="IPR016195">
    <property type="entry name" value="Pol/histidinol_Pase-like"/>
</dbReference>
<evidence type="ECO:0000256" key="8">
    <source>
        <dbReference type="RuleBase" id="RU366003"/>
    </source>
</evidence>
<evidence type="ECO:0000313" key="10">
    <source>
        <dbReference type="EMBL" id="GKX31521.1"/>
    </source>
</evidence>
<dbReference type="Proteomes" id="UP001144256">
    <property type="component" value="Unassembled WGS sequence"/>
</dbReference>
<dbReference type="GO" id="GO:0004401">
    <property type="term" value="F:histidinol-phosphatase activity"/>
    <property type="evidence" value="ECO:0007669"/>
    <property type="project" value="UniProtKB-UniRule"/>
</dbReference>